<evidence type="ECO:0000313" key="2">
    <source>
        <dbReference type="Proteomes" id="UP000031036"/>
    </source>
</evidence>
<comment type="caution">
    <text evidence="1">The sequence shown here is derived from an EMBL/GenBank/DDBJ whole genome shotgun (WGS) entry which is preliminary data.</text>
</comment>
<accession>A0A0B2URI5</accession>
<name>A0A0B2URI5_TOXCA</name>
<gene>
    <name evidence="1" type="ORF">Tcan_02051</name>
</gene>
<dbReference type="AlphaFoldDB" id="A0A0B2URI5"/>
<dbReference type="Proteomes" id="UP000031036">
    <property type="component" value="Unassembled WGS sequence"/>
</dbReference>
<reference evidence="1 2" key="1">
    <citation type="submission" date="2014-11" db="EMBL/GenBank/DDBJ databases">
        <title>Genetic blueprint of the zoonotic pathogen Toxocara canis.</title>
        <authorList>
            <person name="Zhu X.-Q."/>
            <person name="Korhonen P.K."/>
            <person name="Cai H."/>
            <person name="Young N.D."/>
            <person name="Nejsum P."/>
            <person name="von Samson-Himmelstjerna G."/>
            <person name="Boag P.R."/>
            <person name="Tan P."/>
            <person name="Li Q."/>
            <person name="Min J."/>
            <person name="Yang Y."/>
            <person name="Wang X."/>
            <person name="Fang X."/>
            <person name="Hall R.S."/>
            <person name="Hofmann A."/>
            <person name="Sternberg P.W."/>
            <person name="Jex A.R."/>
            <person name="Gasser R.B."/>
        </authorList>
    </citation>
    <scope>NUCLEOTIDE SEQUENCE [LARGE SCALE GENOMIC DNA]</scope>
    <source>
        <strain evidence="1">PN_DK_2014</strain>
    </source>
</reference>
<dbReference type="EMBL" id="JPKZ01019780">
    <property type="protein sequence ID" value="KHN71824.1"/>
    <property type="molecule type" value="Genomic_DNA"/>
</dbReference>
<evidence type="ECO:0000313" key="1">
    <source>
        <dbReference type="EMBL" id="KHN71824.1"/>
    </source>
</evidence>
<feature type="non-terminal residue" evidence="1">
    <location>
        <position position="1"/>
    </location>
</feature>
<sequence>LSSHVPSITLVELSQQRPNIDQYVRVIALVQSKSWPLYFSWHMRSNEPYSYVDLPDTFPDATGELVEPSTNSDERVVIAFTIPPANTQM</sequence>
<organism evidence="1 2">
    <name type="scientific">Toxocara canis</name>
    <name type="common">Canine roundworm</name>
    <dbReference type="NCBI Taxonomy" id="6265"/>
    <lineage>
        <taxon>Eukaryota</taxon>
        <taxon>Metazoa</taxon>
        <taxon>Ecdysozoa</taxon>
        <taxon>Nematoda</taxon>
        <taxon>Chromadorea</taxon>
        <taxon>Rhabditida</taxon>
        <taxon>Spirurina</taxon>
        <taxon>Ascaridomorpha</taxon>
        <taxon>Ascaridoidea</taxon>
        <taxon>Toxocaridae</taxon>
        <taxon>Toxocara</taxon>
    </lineage>
</organism>
<protein>
    <submittedName>
        <fullName evidence="1">Uncharacterized protein</fullName>
    </submittedName>
</protein>
<keyword evidence="2" id="KW-1185">Reference proteome</keyword>
<proteinExistence type="predicted"/>